<dbReference type="RefSeq" id="WP_108854322.1">
    <property type="nucleotide sequence ID" value="NZ_OMOQ01000003.1"/>
</dbReference>
<dbReference type="OrthoDB" id="9790161at2"/>
<dbReference type="PANTHER" id="PTHR38009">
    <property type="entry name" value="CONSERVED HYPOTHETICAL PHAGE TAIL PROTEIN"/>
    <property type="match status" value="1"/>
</dbReference>
<evidence type="ECO:0000313" key="2">
    <source>
        <dbReference type="Proteomes" id="UP000244924"/>
    </source>
</evidence>
<sequence>MPDREIYRAYNFILDLGEGPVGYFTEVTGLSVEVEAIDYREGGGGPAVRKLAGRAKYGNITLKWGLSESRDLWDWMQTAASGSVERRHISIILTRPGGQEQARWNLTDAWPTAWRGAEFDALSNASAIETLTLVCEGIERA</sequence>
<dbReference type="PANTHER" id="PTHR38009:SF1">
    <property type="entry name" value="CONSERVED HYPOTHETICAL PHAGE TAIL PROTEIN"/>
    <property type="match status" value="1"/>
</dbReference>
<dbReference type="NCBIfam" id="TIGR02241">
    <property type="entry name" value="conserved hypothetical phage tail region protein"/>
    <property type="match status" value="1"/>
</dbReference>
<keyword evidence="2" id="KW-1185">Reference proteome</keyword>
<gene>
    <name evidence="1" type="ORF">DEA8626_03352</name>
</gene>
<reference evidence="1 2" key="1">
    <citation type="submission" date="2018-03" db="EMBL/GenBank/DDBJ databases">
        <authorList>
            <person name="Keele B.F."/>
        </authorList>
    </citation>
    <scope>NUCLEOTIDE SEQUENCE [LARGE SCALE GENOMIC DNA]</scope>
    <source>
        <strain evidence="1 2">CECT 8626</strain>
    </source>
</reference>
<protein>
    <recommendedName>
        <fullName evidence="3">Phage tail protein</fullName>
    </recommendedName>
</protein>
<dbReference type="GO" id="GO:0005198">
    <property type="term" value="F:structural molecule activity"/>
    <property type="evidence" value="ECO:0007669"/>
    <property type="project" value="InterPro"/>
</dbReference>
<dbReference type="AlphaFoldDB" id="A0A2R8BLK1"/>
<dbReference type="InterPro" id="IPR011747">
    <property type="entry name" value="CHP02241"/>
</dbReference>
<proteinExistence type="predicted"/>
<dbReference type="EMBL" id="OMOQ01000003">
    <property type="protein sequence ID" value="SPH24302.1"/>
    <property type="molecule type" value="Genomic_DNA"/>
</dbReference>
<accession>A0A2R8BLK1</accession>
<dbReference type="InterPro" id="IPR010667">
    <property type="entry name" value="Phage_T4_Gp19"/>
</dbReference>
<name>A0A2R8BLK1_9RHOB</name>
<evidence type="ECO:0008006" key="3">
    <source>
        <dbReference type="Google" id="ProtNLM"/>
    </source>
</evidence>
<organism evidence="1 2">
    <name type="scientific">Albidovulum aquaemixtae</name>
    <dbReference type="NCBI Taxonomy" id="1542388"/>
    <lineage>
        <taxon>Bacteria</taxon>
        <taxon>Pseudomonadati</taxon>
        <taxon>Pseudomonadota</taxon>
        <taxon>Alphaproteobacteria</taxon>
        <taxon>Rhodobacterales</taxon>
        <taxon>Paracoccaceae</taxon>
        <taxon>Albidovulum</taxon>
    </lineage>
</organism>
<dbReference type="Proteomes" id="UP000244924">
    <property type="component" value="Unassembled WGS sequence"/>
</dbReference>
<dbReference type="Pfam" id="PF06841">
    <property type="entry name" value="Phage_T4_gp19"/>
    <property type="match status" value="1"/>
</dbReference>
<evidence type="ECO:0000313" key="1">
    <source>
        <dbReference type="EMBL" id="SPH24302.1"/>
    </source>
</evidence>